<reference evidence="7 8" key="1">
    <citation type="submission" date="2021-03" db="EMBL/GenBank/DDBJ databases">
        <title>Novel species identification of genus Shewanella.</title>
        <authorList>
            <person name="Liu G."/>
            <person name="Zhang Q."/>
        </authorList>
    </citation>
    <scope>NUCLEOTIDE SEQUENCE [LARGE SCALE GENOMIC DNA]</scope>
    <source>
        <strain evidence="7 8">FJAT-51800</strain>
    </source>
</reference>
<keyword evidence="3 6" id="KW-0081">Bacteriolytic enzyme</keyword>
<dbReference type="Gene3D" id="1.10.530.40">
    <property type="match status" value="1"/>
</dbReference>
<dbReference type="Proteomes" id="UP000662770">
    <property type="component" value="Chromosome"/>
</dbReference>
<comment type="catalytic activity">
    <reaction evidence="1 6">
        <text>Hydrolysis of (1-&gt;4)-beta-linkages between N-acetylmuramic acid and N-acetyl-D-glucosamine residues in a peptidoglycan and between N-acetyl-D-glucosamine residues in chitodextrins.</text>
        <dbReference type="EC" id="3.2.1.17"/>
    </reaction>
</comment>
<dbReference type="InterPro" id="IPR002196">
    <property type="entry name" value="Glyco_hydro_24"/>
</dbReference>
<keyword evidence="8" id="KW-1185">Reference proteome</keyword>
<dbReference type="Pfam" id="PF00959">
    <property type="entry name" value="Phage_lysozyme"/>
    <property type="match status" value="1"/>
</dbReference>
<gene>
    <name evidence="7" type="ORF">JYB87_12685</name>
</gene>
<proteinExistence type="inferred from homology"/>
<dbReference type="CDD" id="cd16900">
    <property type="entry name" value="endolysin_R21-like"/>
    <property type="match status" value="1"/>
</dbReference>
<evidence type="ECO:0000256" key="1">
    <source>
        <dbReference type="ARBA" id="ARBA00000632"/>
    </source>
</evidence>
<dbReference type="InterPro" id="IPR034690">
    <property type="entry name" value="Endolysin_T4_type"/>
</dbReference>
<organism evidence="7 8">
    <name type="scientific">Shewanella avicenniae</name>
    <dbReference type="NCBI Taxonomy" id="2814294"/>
    <lineage>
        <taxon>Bacteria</taxon>
        <taxon>Pseudomonadati</taxon>
        <taxon>Pseudomonadota</taxon>
        <taxon>Gammaproteobacteria</taxon>
        <taxon>Alteromonadales</taxon>
        <taxon>Shewanellaceae</taxon>
        <taxon>Shewanella</taxon>
    </lineage>
</organism>
<evidence type="ECO:0000313" key="7">
    <source>
        <dbReference type="EMBL" id="QSX35503.1"/>
    </source>
</evidence>
<comment type="similarity">
    <text evidence="6">Belongs to the glycosyl hydrolase 24 family.</text>
</comment>
<evidence type="ECO:0000256" key="5">
    <source>
        <dbReference type="ARBA" id="ARBA00023295"/>
    </source>
</evidence>
<evidence type="ECO:0000256" key="6">
    <source>
        <dbReference type="RuleBase" id="RU003788"/>
    </source>
</evidence>
<evidence type="ECO:0000256" key="2">
    <source>
        <dbReference type="ARBA" id="ARBA00022529"/>
    </source>
</evidence>
<dbReference type="PANTHER" id="PTHR38107">
    <property type="match status" value="1"/>
</dbReference>
<keyword evidence="2 6" id="KW-0929">Antimicrobial</keyword>
<dbReference type="PANTHER" id="PTHR38107:SF3">
    <property type="entry name" value="LYSOZYME RRRD-RELATED"/>
    <property type="match status" value="1"/>
</dbReference>
<keyword evidence="5 6" id="KW-0326">Glycosidase</keyword>
<accession>A0ABX7QXF1</accession>
<dbReference type="HAMAP" id="MF_04136">
    <property type="entry name" value="SAR_ENDOLYSIN"/>
    <property type="match status" value="1"/>
</dbReference>
<evidence type="ECO:0000256" key="4">
    <source>
        <dbReference type="ARBA" id="ARBA00022801"/>
    </source>
</evidence>
<dbReference type="HAMAP" id="MF_04110">
    <property type="entry name" value="ENDOLYSIN_T4"/>
    <property type="match status" value="1"/>
</dbReference>
<dbReference type="InterPro" id="IPR051018">
    <property type="entry name" value="Bacteriophage_GH24"/>
</dbReference>
<dbReference type="InterPro" id="IPR023347">
    <property type="entry name" value="Lysozyme_dom_sf"/>
</dbReference>
<dbReference type="EMBL" id="CP071503">
    <property type="protein sequence ID" value="QSX35503.1"/>
    <property type="molecule type" value="Genomic_DNA"/>
</dbReference>
<keyword evidence="4 6" id="KW-0378">Hydrolase</keyword>
<dbReference type="InterPro" id="IPR043688">
    <property type="entry name" value="SAR_endolysin-like"/>
</dbReference>
<name>A0ABX7QXF1_9GAMM</name>
<dbReference type="InterPro" id="IPR023346">
    <property type="entry name" value="Lysozyme-like_dom_sf"/>
</dbReference>
<dbReference type="EC" id="3.2.1.17" evidence="6"/>
<evidence type="ECO:0000313" key="8">
    <source>
        <dbReference type="Proteomes" id="UP000662770"/>
    </source>
</evidence>
<dbReference type="SUPFAM" id="SSF53955">
    <property type="entry name" value="Lysozyme-like"/>
    <property type="match status" value="1"/>
</dbReference>
<protein>
    <recommendedName>
        <fullName evidence="6">Lysozyme</fullName>
        <ecNumber evidence="6">3.2.1.17</ecNumber>
    </recommendedName>
</protein>
<evidence type="ECO:0000256" key="3">
    <source>
        <dbReference type="ARBA" id="ARBA00022638"/>
    </source>
</evidence>
<sequence>MKQLRNWLAGIGLGAGAITGGVYVADYEGYSATAYYDVAQKLTVCRGHTGADIVEGKTYSQAECDQLFAKDIKAADDALLRLTAPVPLTNGEHAAYLSFIYNVGQGNFASSTLRRLLLAGQRLEACNQLPRWVYARGIQWPGLAARRAGERELCLSELAHGSR</sequence>